<dbReference type="InterPro" id="IPR034158">
    <property type="entry name" value="SF3B4_RRM1"/>
</dbReference>
<dbReference type="InterPro" id="IPR000504">
    <property type="entry name" value="RRM_dom"/>
</dbReference>
<keyword evidence="5" id="KW-0677">Repeat</keyword>
<dbReference type="Gene3D" id="3.30.70.330">
    <property type="match status" value="2"/>
</dbReference>
<dbReference type="PROSITE" id="PS50102">
    <property type="entry name" value="RRM"/>
    <property type="match status" value="2"/>
</dbReference>
<dbReference type="Proteomes" id="UP000245609">
    <property type="component" value="Unassembled WGS sequence"/>
</dbReference>
<evidence type="ECO:0000256" key="5">
    <source>
        <dbReference type="ARBA" id="ARBA00022737"/>
    </source>
</evidence>
<dbReference type="GO" id="GO:0005730">
    <property type="term" value="C:nucleolus"/>
    <property type="evidence" value="ECO:0007669"/>
    <property type="project" value="TreeGrafter"/>
</dbReference>
<dbReference type="SMART" id="SM00360">
    <property type="entry name" value="RRM"/>
    <property type="match status" value="2"/>
</dbReference>
<comment type="similarity">
    <text evidence="2">Belongs to the SF3B4 family.</text>
</comment>
<dbReference type="CDD" id="cd12335">
    <property type="entry name" value="RRM2_SF3B4"/>
    <property type="match status" value="1"/>
</dbReference>
<dbReference type="FunFam" id="3.30.70.330:FF:000505">
    <property type="entry name" value="Splicing factor 3B subunit 4"/>
    <property type="match status" value="1"/>
</dbReference>
<feature type="domain" description="RRM" evidence="12">
    <location>
        <begin position="98"/>
        <end position="177"/>
    </location>
</feature>
<evidence type="ECO:0000256" key="2">
    <source>
        <dbReference type="ARBA" id="ARBA00008363"/>
    </source>
</evidence>
<proteinExistence type="inferred from homology"/>
<comment type="subcellular location">
    <subcellularLocation>
        <location evidence="1">Nucleus</location>
    </subcellularLocation>
</comment>
<dbReference type="InterPro" id="IPR052084">
    <property type="entry name" value="SF3B4_spliceosome_assoc"/>
</dbReference>
<protein>
    <recommendedName>
        <fullName evidence="9">Splicing factor 3B subunit 4</fullName>
    </recommendedName>
</protein>
<dbReference type="Pfam" id="PF00076">
    <property type="entry name" value="RRM_1"/>
    <property type="match status" value="2"/>
</dbReference>
<dbReference type="GO" id="GO:0048026">
    <property type="term" value="P:positive regulation of mRNA splicing, via spliceosome"/>
    <property type="evidence" value="ECO:0007669"/>
    <property type="project" value="TreeGrafter"/>
</dbReference>
<keyword evidence="4" id="KW-0747">Spliceosome</keyword>
<keyword evidence="14" id="KW-1185">Reference proteome</keyword>
<dbReference type="CDD" id="cd12334">
    <property type="entry name" value="RRM1_SF3B4"/>
    <property type="match status" value="1"/>
</dbReference>
<dbReference type="GO" id="GO:0071011">
    <property type="term" value="C:precatalytic spliceosome"/>
    <property type="evidence" value="ECO:0007669"/>
    <property type="project" value="TreeGrafter"/>
</dbReference>
<dbReference type="InterPro" id="IPR034159">
    <property type="entry name" value="SF3B4_RRM2"/>
</dbReference>
<dbReference type="SUPFAM" id="SSF54928">
    <property type="entry name" value="RNA-binding domain, RBD"/>
    <property type="match status" value="1"/>
</dbReference>
<accession>A0A2T9Z7P6</accession>
<comment type="caution">
    <text evidence="13">The sequence shown here is derived from an EMBL/GenBank/DDBJ whole genome shotgun (WGS) entry which is preliminary data.</text>
</comment>
<gene>
    <name evidence="13" type="ORF">BB560_004990</name>
</gene>
<feature type="compositionally biased region" description="Polar residues" evidence="11">
    <location>
        <begin position="247"/>
        <end position="263"/>
    </location>
</feature>
<dbReference type="AlphaFoldDB" id="A0A2T9Z7P6"/>
<dbReference type="OrthoDB" id="10259687at2759"/>
<dbReference type="PANTHER" id="PTHR48030">
    <property type="entry name" value="SPLICING FACTOR 3B SUBUNIT 4"/>
    <property type="match status" value="1"/>
</dbReference>
<evidence type="ECO:0000256" key="11">
    <source>
        <dbReference type="SAM" id="MobiDB-lite"/>
    </source>
</evidence>
<dbReference type="GO" id="GO:0008380">
    <property type="term" value="P:RNA splicing"/>
    <property type="evidence" value="ECO:0007669"/>
    <property type="project" value="UniProtKB-KW"/>
</dbReference>
<dbReference type="FunFam" id="3.30.70.330:FF:000059">
    <property type="entry name" value="splicing factor 3B subunit 4"/>
    <property type="match status" value="1"/>
</dbReference>
<evidence type="ECO:0000313" key="14">
    <source>
        <dbReference type="Proteomes" id="UP000245609"/>
    </source>
</evidence>
<dbReference type="EMBL" id="MBFS01001819">
    <property type="protein sequence ID" value="PVV00618.1"/>
    <property type="molecule type" value="Genomic_DNA"/>
</dbReference>
<feature type="region of interest" description="Disordered" evidence="11">
    <location>
        <begin position="227"/>
        <end position="275"/>
    </location>
</feature>
<keyword evidence="3" id="KW-0507">mRNA processing</keyword>
<dbReference type="STRING" id="133381.A0A2T9Z7P6"/>
<name>A0A2T9Z7P6_9FUNG</name>
<evidence type="ECO:0000256" key="4">
    <source>
        <dbReference type="ARBA" id="ARBA00022728"/>
    </source>
</evidence>
<dbReference type="InterPro" id="IPR035979">
    <property type="entry name" value="RBD_domain_sf"/>
</dbReference>
<evidence type="ECO:0000256" key="10">
    <source>
        <dbReference type="PROSITE-ProRule" id="PRU00176"/>
    </source>
</evidence>
<dbReference type="GO" id="GO:0005686">
    <property type="term" value="C:U2 snRNP"/>
    <property type="evidence" value="ECO:0007669"/>
    <property type="project" value="TreeGrafter"/>
</dbReference>
<feature type="domain" description="RRM" evidence="12">
    <location>
        <begin position="11"/>
        <end position="89"/>
    </location>
</feature>
<evidence type="ECO:0000256" key="6">
    <source>
        <dbReference type="ARBA" id="ARBA00022884"/>
    </source>
</evidence>
<evidence type="ECO:0000259" key="12">
    <source>
        <dbReference type="PROSITE" id="PS50102"/>
    </source>
</evidence>
<evidence type="ECO:0000256" key="1">
    <source>
        <dbReference type="ARBA" id="ARBA00004123"/>
    </source>
</evidence>
<evidence type="ECO:0000256" key="8">
    <source>
        <dbReference type="ARBA" id="ARBA00023242"/>
    </source>
</evidence>
<evidence type="ECO:0000256" key="7">
    <source>
        <dbReference type="ARBA" id="ARBA00023187"/>
    </source>
</evidence>
<keyword evidence="8" id="KW-0539">Nucleus</keyword>
<sequence length="275" mass="30345">MSLQVERNQEATVYIGNLDERVTVPLLWELMVQAGPVVNVHIPKDRVTQMMQGYGFCEFQTEEDASYAVNTMNMVKLFGKPLRINKALADKKPVDTGANLFISNLDPSVDEKMLYDTFSSFGPIVLTPRIAYDPDTGNSRGFAFISFGNFEASDAAIEAMDGQYLANKKISVNYALKKDGKGERYGSAAERLLAAQAKKNKDPNELNPVLQTQAAYPPNFSYPYPPNQGFTGSQPAYQAPTGFENPQAVQNPYSNPYQSSQSGVPYMGPPQGHPY</sequence>
<evidence type="ECO:0000256" key="3">
    <source>
        <dbReference type="ARBA" id="ARBA00022664"/>
    </source>
</evidence>
<evidence type="ECO:0000256" key="9">
    <source>
        <dbReference type="ARBA" id="ARBA00070533"/>
    </source>
</evidence>
<organism evidence="13 14">
    <name type="scientific">Smittium megazygosporum</name>
    <dbReference type="NCBI Taxonomy" id="133381"/>
    <lineage>
        <taxon>Eukaryota</taxon>
        <taxon>Fungi</taxon>
        <taxon>Fungi incertae sedis</taxon>
        <taxon>Zoopagomycota</taxon>
        <taxon>Kickxellomycotina</taxon>
        <taxon>Harpellomycetes</taxon>
        <taxon>Harpellales</taxon>
        <taxon>Legeriomycetaceae</taxon>
        <taxon>Smittium</taxon>
    </lineage>
</organism>
<keyword evidence="6 10" id="KW-0694">RNA-binding</keyword>
<evidence type="ECO:0000313" key="13">
    <source>
        <dbReference type="EMBL" id="PVV00618.1"/>
    </source>
</evidence>
<keyword evidence="7" id="KW-0508">mRNA splicing</keyword>
<dbReference type="GO" id="GO:0006397">
    <property type="term" value="P:mRNA processing"/>
    <property type="evidence" value="ECO:0007669"/>
    <property type="project" value="UniProtKB-KW"/>
</dbReference>
<dbReference type="PANTHER" id="PTHR48030:SF3">
    <property type="entry name" value="SPLICING FACTOR 3B SUBUNIT 4"/>
    <property type="match status" value="1"/>
</dbReference>
<dbReference type="GO" id="GO:0003723">
    <property type="term" value="F:RNA binding"/>
    <property type="evidence" value="ECO:0007669"/>
    <property type="project" value="UniProtKB-UniRule"/>
</dbReference>
<dbReference type="InterPro" id="IPR012677">
    <property type="entry name" value="Nucleotide-bd_a/b_plait_sf"/>
</dbReference>
<reference evidence="13 14" key="1">
    <citation type="journal article" date="2018" name="MBio">
        <title>Comparative Genomics Reveals the Core Gene Toolbox for the Fungus-Insect Symbiosis.</title>
        <authorList>
            <person name="Wang Y."/>
            <person name="Stata M."/>
            <person name="Wang W."/>
            <person name="Stajich J.E."/>
            <person name="White M.M."/>
            <person name="Moncalvo J.M."/>
        </authorList>
    </citation>
    <scope>NUCLEOTIDE SEQUENCE [LARGE SCALE GENOMIC DNA]</scope>
    <source>
        <strain evidence="13 14">SC-DP-2</strain>
    </source>
</reference>